<protein>
    <submittedName>
        <fullName evidence="1">Uncharacterized protein</fullName>
    </submittedName>
</protein>
<evidence type="ECO:0000313" key="2">
    <source>
        <dbReference type="Proteomes" id="UP001604277"/>
    </source>
</evidence>
<dbReference type="AlphaFoldDB" id="A0ABD1UCM7"/>
<dbReference type="EMBL" id="JBFOLJ010000007">
    <property type="protein sequence ID" value="KAL2522697.1"/>
    <property type="molecule type" value="Genomic_DNA"/>
</dbReference>
<accession>A0ABD1UCM7</accession>
<organism evidence="1 2">
    <name type="scientific">Forsythia ovata</name>
    <dbReference type="NCBI Taxonomy" id="205694"/>
    <lineage>
        <taxon>Eukaryota</taxon>
        <taxon>Viridiplantae</taxon>
        <taxon>Streptophyta</taxon>
        <taxon>Embryophyta</taxon>
        <taxon>Tracheophyta</taxon>
        <taxon>Spermatophyta</taxon>
        <taxon>Magnoliopsida</taxon>
        <taxon>eudicotyledons</taxon>
        <taxon>Gunneridae</taxon>
        <taxon>Pentapetalae</taxon>
        <taxon>asterids</taxon>
        <taxon>lamiids</taxon>
        <taxon>Lamiales</taxon>
        <taxon>Oleaceae</taxon>
        <taxon>Forsythieae</taxon>
        <taxon>Forsythia</taxon>
    </lineage>
</organism>
<proteinExistence type="predicted"/>
<comment type="caution">
    <text evidence="1">The sequence shown here is derived from an EMBL/GenBank/DDBJ whole genome shotgun (WGS) entry which is preliminary data.</text>
</comment>
<name>A0ABD1UCM7_9LAMI</name>
<sequence length="179" mass="20556">MPSAISAIIGLAPNVSDDWTMKKWLRRTSKLWTRVWAHLLNKQACVTVTIGLCLHTRSLLPFHDKAVDKWYPQDHNIRTVSNPPIVLEGGLQVVSSDGSLGLTRNQFGLIFYWLILNGRLQRLLFRESNLKYINQANIIEQKPIYKTFVPQSTAACWGPVWRSRAKMDRDHPGIEHLQN</sequence>
<evidence type="ECO:0000313" key="1">
    <source>
        <dbReference type="EMBL" id="KAL2522697.1"/>
    </source>
</evidence>
<gene>
    <name evidence="1" type="ORF">Fot_26620</name>
</gene>
<reference evidence="2" key="1">
    <citation type="submission" date="2024-07" db="EMBL/GenBank/DDBJ databases">
        <title>Two chromosome-level genome assemblies of Korean endemic species Abeliophyllum distichum and Forsythia ovata (Oleaceae).</title>
        <authorList>
            <person name="Jang H."/>
        </authorList>
    </citation>
    <scope>NUCLEOTIDE SEQUENCE [LARGE SCALE GENOMIC DNA]</scope>
</reference>
<keyword evidence="2" id="KW-1185">Reference proteome</keyword>
<dbReference type="Proteomes" id="UP001604277">
    <property type="component" value="Unassembled WGS sequence"/>
</dbReference>